<name>A0A3P6SHB7_CYLGO</name>
<evidence type="ECO:0000313" key="1">
    <source>
        <dbReference type="EMBL" id="VDK53258.1"/>
    </source>
</evidence>
<keyword evidence="2" id="KW-1185">Reference proteome</keyword>
<dbReference type="Proteomes" id="UP000271889">
    <property type="component" value="Unassembled WGS sequence"/>
</dbReference>
<protein>
    <submittedName>
        <fullName evidence="1">Uncharacterized protein</fullName>
    </submittedName>
</protein>
<accession>A0A3P6SHB7</accession>
<proteinExistence type="predicted"/>
<evidence type="ECO:0000313" key="2">
    <source>
        <dbReference type="Proteomes" id="UP000271889"/>
    </source>
</evidence>
<gene>
    <name evidence="1" type="ORF">CGOC_LOCUS2628</name>
</gene>
<dbReference type="EMBL" id="UYRV01006030">
    <property type="protein sequence ID" value="VDK53258.1"/>
    <property type="molecule type" value="Genomic_DNA"/>
</dbReference>
<dbReference type="OrthoDB" id="5857318at2759"/>
<sequence length="136" mass="15215">MQDLAAFDSDEPYLAVIGPNDFEEVYEKDIVTVTYDENKIDIHDSNMTVQSCSERLHSMIVVSRGAMTALWDSIHSGRNGCGVASSPHLCLDDIVILNLKEDAHERSRHNGRYNDGSQVCAFTKRPQEAIRAEVCE</sequence>
<organism evidence="1 2">
    <name type="scientific">Cylicostephanus goldi</name>
    <name type="common">Nematode worm</name>
    <dbReference type="NCBI Taxonomy" id="71465"/>
    <lineage>
        <taxon>Eukaryota</taxon>
        <taxon>Metazoa</taxon>
        <taxon>Ecdysozoa</taxon>
        <taxon>Nematoda</taxon>
        <taxon>Chromadorea</taxon>
        <taxon>Rhabditida</taxon>
        <taxon>Rhabditina</taxon>
        <taxon>Rhabditomorpha</taxon>
        <taxon>Strongyloidea</taxon>
        <taxon>Strongylidae</taxon>
        <taxon>Cylicostephanus</taxon>
    </lineage>
</organism>
<dbReference type="AlphaFoldDB" id="A0A3P6SHB7"/>
<reference evidence="1 2" key="1">
    <citation type="submission" date="2018-11" db="EMBL/GenBank/DDBJ databases">
        <authorList>
            <consortium name="Pathogen Informatics"/>
        </authorList>
    </citation>
    <scope>NUCLEOTIDE SEQUENCE [LARGE SCALE GENOMIC DNA]</scope>
</reference>